<evidence type="ECO:0000313" key="1">
    <source>
        <dbReference type="EMBL" id="RMC18197.1"/>
    </source>
</evidence>
<keyword evidence="2" id="KW-1185">Reference proteome</keyword>
<organism evidence="1 2">
    <name type="scientific">Hirundo rustica rustica</name>
    <dbReference type="NCBI Taxonomy" id="333673"/>
    <lineage>
        <taxon>Eukaryota</taxon>
        <taxon>Metazoa</taxon>
        <taxon>Chordata</taxon>
        <taxon>Craniata</taxon>
        <taxon>Vertebrata</taxon>
        <taxon>Euteleostomi</taxon>
        <taxon>Archelosauria</taxon>
        <taxon>Archosauria</taxon>
        <taxon>Dinosauria</taxon>
        <taxon>Saurischia</taxon>
        <taxon>Theropoda</taxon>
        <taxon>Coelurosauria</taxon>
        <taxon>Aves</taxon>
        <taxon>Neognathae</taxon>
        <taxon>Neoaves</taxon>
        <taxon>Telluraves</taxon>
        <taxon>Australaves</taxon>
        <taxon>Passeriformes</taxon>
        <taxon>Sylvioidea</taxon>
        <taxon>Hirundinidae</taxon>
        <taxon>Hirundo</taxon>
    </lineage>
</organism>
<name>A0A3M0LGG1_HIRRU</name>
<reference evidence="1 2" key="1">
    <citation type="submission" date="2018-07" db="EMBL/GenBank/DDBJ databases">
        <title>A high quality draft genome assembly of the barn swallow (H. rustica rustica).</title>
        <authorList>
            <person name="Formenti G."/>
            <person name="Chiara M."/>
            <person name="Poveda L."/>
            <person name="Francoijs K.-J."/>
            <person name="Bonisoli-Alquati A."/>
            <person name="Canova L."/>
            <person name="Gianfranceschi L."/>
            <person name="Horner D.S."/>
            <person name="Saino N."/>
        </authorList>
    </citation>
    <scope>NUCLEOTIDE SEQUENCE [LARGE SCALE GENOMIC DNA]</scope>
    <source>
        <strain evidence="1">Chelidonia</strain>
        <tissue evidence="1">Blood</tissue>
    </source>
</reference>
<accession>A0A3M0LGG1</accession>
<dbReference type="AlphaFoldDB" id="A0A3M0LGG1"/>
<evidence type="ECO:0000313" key="2">
    <source>
        <dbReference type="Proteomes" id="UP000269221"/>
    </source>
</evidence>
<gene>
    <name evidence="1" type="ORF">DUI87_05078</name>
</gene>
<dbReference type="OrthoDB" id="10594485at2759"/>
<protein>
    <submittedName>
        <fullName evidence="1">Uncharacterized protein</fullName>
    </submittedName>
</protein>
<comment type="caution">
    <text evidence="1">The sequence shown here is derived from an EMBL/GenBank/DDBJ whole genome shotgun (WGS) entry which is preliminary data.</text>
</comment>
<proteinExistence type="predicted"/>
<dbReference type="Proteomes" id="UP000269221">
    <property type="component" value="Unassembled WGS sequence"/>
</dbReference>
<dbReference type="EMBL" id="QRBI01000097">
    <property type="protein sequence ID" value="RMC18197.1"/>
    <property type="molecule type" value="Genomic_DNA"/>
</dbReference>
<sequence length="97" mass="10745">MVKQLCPCSHWGSMGNAEIHPQPVEEVSMLEQMEAWRRLGSSGRPGGERGPLRPDWSSLSLEDCIAWKERPLGCSFGSTVCLCGQFTLQQGRFVCCS</sequence>